<protein>
    <submittedName>
        <fullName evidence="1">Uncharacterized protein</fullName>
    </submittedName>
</protein>
<dbReference type="AlphaFoldDB" id="A0A3S9YIB4"/>
<name>A0A3S9YIB4_9ACTN</name>
<gene>
    <name evidence="1" type="ORF">DDE74_31470</name>
</gene>
<evidence type="ECO:0000313" key="1">
    <source>
        <dbReference type="EMBL" id="AZS74853.1"/>
    </source>
</evidence>
<proteinExistence type="predicted"/>
<reference evidence="1 2" key="1">
    <citation type="submission" date="2018-04" db="EMBL/GenBank/DDBJ databases">
        <title>Complete genome sequences of Streptomyces lydicus strain WYEC and characterization of antagonistic properties of biological control agents.</title>
        <authorList>
            <person name="Mariita R.M."/>
            <person name="Sello J.K."/>
        </authorList>
    </citation>
    <scope>NUCLEOTIDE SEQUENCE [LARGE SCALE GENOMIC DNA]</scope>
    <source>
        <strain evidence="1 2">WYEC 108</strain>
    </source>
</reference>
<organism evidence="1 2">
    <name type="scientific">Streptomyces lydicus</name>
    <dbReference type="NCBI Taxonomy" id="47763"/>
    <lineage>
        <taxon>Bacteria</taxon>
        <taxon>Bacillati</taxon>
        <taxon>Actinomycetota</taxon>
        <taxon>Actinomycetes</taxon>
        <taxon>Kitasatosporales</taxon>
        <taxon>Streptomycetaceae</taxon>
        <taxon>Streptomyces</taxon>
    </lineage>
</organism>
<dbReference type="Proteomes" id="UP000275579">
    <property type="component" value="Chromosome"/>
</dbReference>
<sequence>MLAIPSKLVHLDTGGECALPEALLGTSLDCIQPGLQPMCLDAAGPQLPDRLSGLGEEERDVPPQFLFQLCQYARVRSAGAETQRASDGRADRFHIDRWRFTPRASFCEEDDSVGRCPLVAALTDLVLVGGDVTTIVDGDVLADC</sequence>
<evidence type="ECO:0000313" key="2">
    <source>
        <dbReference type="Proteomes" id="UP000275579"/>
    </source>
</evidence>
<dbReference type="EMBL" id="CP029042">
    <property type="protein sequence ID" value="AZS74853.1"/>
    <property type="molecule type" value="Genomic_DNA"/>
</dbReference>
<accession>A0A3S9YIB4</accession>